<proteinExistence type="predicted"/>
<evidence type="ECO:0000256" key="1">
    <source>
        <dbReference type="SAM" id="MobiDB-lite"/>
    </source>
</evidence>
<keyword evidence="3" id="KW-1185">Reference proteome</keyword>
<evidence type="ECO:0000313" key="3">
    <source>
        <dbReference type="Proteomes" id="UP001283361"/>
    </source>
</evidence>
<sequence>MSTAVTTTATTSSSDSSNNNGSSSISAVSSTGPKGEFRCGGCKTVSRPARKTSAGGVVSGISRYPCEVGGWTKRRCNLCHGHAKVHLLSPDSYCACDSQNLLVKISIPHGGYSHAAFRGSVWGLISPNAVLFCVNRKNENFLLGSSPVR</sequence>
<gene>
    <name evidence="2" type="ORF">RRG08_053884</name>
</gene>
<dbReference type="Proteomes" id="UP001283361">
    <property type="component" value="Unassembled WGS sequence"/>
</dbReference>
<evidence type="ECO:0000313" key="2">
    <source>
        <dbReference type="EMBL" id="KAK3750516.1"/>
    </source>
</evidence>
<reference evidence="2" key="1">
    <citation type="journal article" date="2023" name="G3 (Bethesda)">
        <title>A reference genome for the long-term kleptoplast-retaining sea slug Elysia crispata morphotype clarki.</title>
        <authorList>
            <person name="Eastman K.E."/>
            <person name="Pendleton A.L."/>
            <person name="Shaikh M.A."/>
            <person name="Suttiyut T."/>
            <person name="Ogas R."/>
            <person name="Tomko P."/>
            <person name="Gavelis G."/>
            <person name="Widhalm J.R."/>
            <person name="Wisecaver J.H."/>
        </authorList>
    </citation>
    <scope>NUCLEOTIDE SEQUENCE</scope>
    <source>
        <strain evidence="2">ECLA1</strain>
    </source>
</reference>
<dbReference type="EMBL" id="JAWDGP010005875">
    <property type="protein sequence ID" value="KAK3750516.1"/>
    <property type="molecule type" value="Genomic_DNA"/>
</dbReference>
<accession>A0AAE1D1I7</accession>
<organism evidence="2 3">
    <name type="scientific">Elysia crispata</name>
    <name type="common">lettuce slug</name>
    <dbReference type="NCBI Taxonomy" id="231223"/>
    <lineage>
        <taxon>Eukaryota</taxon>
        <taxon>Metazoa</taxon>
        <taxon>Spiralia</taxon>
        <taxon>Lophotrochozoa</taxon>
        <taxon>Mollusca</taxon>
        <taxon>Gastropoda</taxon>
        <taxon>Heterobranchia</taxon>
        <taxon>Euthyneura</taxon>
        <taxon>Panpulmonata</taxon>
        <taxon>Sacoglossa</taxon>
        <taxon>Placobranchoidea</taxon>
        <taxon>Plakobranchidae</taxon>
        <taxon>Elysia</taxon>
    </lineage>
</organism>
<comment type="caution">
    <text evidence="2">The sequence shown here is derived from an EMBL/GenBank/DDBJ whole genome shotgun (WGS) entry which is preliminary data.</text>
</comment>
<feature type="compositionally biased region" description="Low complexity" evidence="1">
    <location>
        <begin position="1"/>
        <end position="31"/>
    </location>
</feature>
<name>A0AAE1D1I7_9GAST</name>
<dbReference type="AlphaFoldDB" id="A0AAE1D1I7"/>
<protein>
    <submittedName>
        <fullName evidence="2">Uncharacterized protein</fullName>
    </submittedName>
</protein>
<feature type="region of interest" description="Disordered" evidence="1">
    <location>
        <begin position="1"/>
        <end position="36"/>
    </location>
</feature>